<dbReference type="Pfam" id="PF02325">
    <property type="entry name" value="CCB3_YggT"/>
    <property type="match status" value="1"/>
</dbReference>
<evidence type="ECO:0000256" key="2">
    <source>
        <dbReference type="SAM" id="Phobius"/>
    </source>
</evidence>
<feature type="transmembrane region" description="Helical" evidence="2">
    <location>
        <begin position="56"/>
        <end position="77"/>
    </location>
</feature>
<comment type="similarity">
    <text evidence="1">Belongs to the YggT family.</text>
</comment>
<dbReference type="PATRIC" id="fig|1423814.6.peg.276"/>
<protein>
    <submittedName>
        <fullName evidence="3">YGGT family protein</fullName>
    </submittedName>
</protein>
<dbReference type="EMBL" id="ACGV01000018">
    <property type="protein sequence ID" value="EEJ41319.1"/>
    <property type="molecule type" value="Genomic_DNA"/>
</dbReference>
<dbReference type="HOGENOM" id="CLU_136788_4_3_9"/>
<keyword evidence="2" id="KW-0472">Membrane</keyword>
<feature type="transmembrane region" description="Helical" evidence="2">
    <location>
        <begin position="7"/>
        <end position="31"/>
    </location>
</feature>
<sequence length="88" mass="10240">MAIINFLAWVIYQLIDIYILVIVIWCLLSWFPNARGSRLGEIVNRLVEPYMRWFDFIPPLGGISFSPIVAIFVLYLVQYGLKAITMMI</sequence>
<dbReference type="STRING" id="1423814.HMPREF0549_0195"/>
<evidence type="ECO:0000256" key="1">
    <source>
        <dbReference type="ARBA" id="ARBA00010894"/>
    </source>
</evidence>
<dbReference type="eggNOG" id="COG0762">
    <property type="taxonomic scope" value="Bacteria"/>
</dbReference>
<dbReference type="PANTHER" id="PTHR33219">
    <property type="entry name" value="YLMG HOMOLOG PROTEIN 2, CHLOROPLASTIC"/>
    <property type="match status" value="1"/>
</dbReference>
<accession>C2ERV9</accession>
<gene>
    <name evidence="3" type="ORF">HMPREF0549_0195</name>
</gene>
<dbReference type="AlphaFoldDB" id="C2ERV9"/>
<proteinExistence type="inferred from homology"/>
<dbReference type="InterPro" id="IPR003425">
    <property type="entry name" value="CCB3/YggT"/>
</dbReference>
<reference evidence="3 4" key="1">
    <citation type="submission" date="2009-01" db="EMBL/GenBank/DDBJ databases">
        <authorList>
            <person name="Qin X."/>
            <person name="Bachman B."/>
            <person name="Battles P."/>
            <person name="Bell A."/>
            <person name="Bess C."/>
            <person name="Bickham C."/>
            <person name="Chaboub L."/>
            <person name="Chen D."/>
            <person name="Coyle M."/>
            <person name="Deiros D.R."/>
            <person name="Dinh H."/>
            <person name="Forbes L."/>
            <person name="Fowler G."/>
            <person name="Francisco L."/>
            <person name="Fu Q."/>
            <person name="Gubbala S."/>
            <person name="Hale W."/>
            <person name="Han Y."/>
            <person name="Hemphill L."/>
            <person name="Highlander S.K."/>
            <person name="Hirani K."/>
            <person name="Hogues M."/>
            <person name="Jackson L."/>
            <person name="Jakkamsetti A."/>
            <person name="Javaid M."/>
            <person name="Jiang H."/>
            <person name="Korchina V."/>
            <person name="Kovar C."/>
            <person name="Lara F."/>
            <person name="Lee S."/>
            <person name="Mata R."/>
            <person name="Mathew T."/>
            <person name="Moen C."/>
            <person name="Morales K."/>
            <person name="Munidasa M."/>
            <person name="Nazareth L."/>
            <person name="Ngo R."/>
            <person name="Nguyen L."/>
            <person name="Okwuonu G."/>
            <person name="Ongeri F."/>
            <person name="Patil S."/>
            <person name="Petrosino J."/>
            <person name="Pham C."/>
            <person name="Pham P."/>
            <person name="Pu L.-L."/>
            <person name="Puazo M."/>
            <person name="Raj R."/>
            <person name="Reid J."/>
            <person name="Rouhana J."/>
            <person name="Saada N."/>
            <person name="Shang Y."/>
            <person name="Simmons D."/>
            <person name="Thornton R."/>
            <person name="Warren J."/>
            <person name="Weissenberger G."/>
            <person name="Zhang J."/>
            <person name="Zhang L."/>
            <person name="Zhou C."/>
            <person name="Zhu D."/>
            <person name="Muzny D."/>
            <person name="Worley K."/>
            <person name="Gibbs R."/>
        </authorList>
    </citation>
    <scope>NUCLEOTIDE SEQUENCE [LARGE SCALE GENOMIC DNA]</scope>
    <source>
        <strain evidence="3 4">ATCC 49540</strain>
    </source>
</reference>
<comment type="caution">
    <text evidence="3">The sequence shown here is derived from an EMBL/GenBank/DDBJ whole genome shotgun (WGS) entry which is preliminary data.</text>
</comment>
<name>C2ERV9_9LACO</name>
<dbReference type="GO" id="GO:0016020">
    <property type="term" value="C:membrane"/>
    <property type="evidence" value="ECO:0007669"/>
    <property type="project" value="InterPro"/>
</dbReference>
<dbReference type="Proteomes" id="UP000004483">
    <property type="component" value="Unassembled WGS sequence"/>
</dbReference>
<dbReference type="PANTHER" id="PTHR33219:SF14">
    <property type="entry name" value="PROTEIN COFACTOR ASSEMBLY OF COMPLEX C SUBUNIT B CCB3, CHLOROPLASTIC-RELATED"/>
    <property type="match status" value="1"/>
</dbReference>
<evidence type="ECO:0000313" key="4">
    <source>
        <dbReference type="Proteomes" id="UP000004483"/>
    </source>
</evidence>
<keyword evidence="2" id="KW-0812">Transmembrane</keyword>
<keyword evidence="2" id="KW-1133">Transmembrane helix</keyword>
<evidence type="ECO:0000313" key="3">
    <source>
        <dbReference type="EMBL" id="EEJ41319.1"/>
    </source>
</evidence>
<organism evidence="3 4">
    <name type="scientific">Limosilactobacillus vaginalis DSM 5837 = ATCC 49540</name>
    <dbReference type="NCBI Taxonomy" id="1423814"/>
    <lineage>
        <taxon>Bacteria</taxon>
        <taxon>Bacillati</taxon>
        <taxon>Bacillota</taxon>
        <taxon>Bacilli</taxon>
        <taxon>Lactobacillales</taxon>
        <taxon>Lactobacillaceae</taxon>
        <taxon>Limosilactobacillus</taxon>
    </lineage>
</organism>